<dbReference type="EC" id="2.7.7.49" evidence="9"/>
<keyword evidence="2 9" id="KW-0548">Nucleotidyltransferase</keyword>
<keyword evidence="6" id="KW-0051">Antiviral defense</keyword>
<dbReference type="GO" id="GO:0051607">
    <property type="term" value="P:defense response to virus"/>
    <property type="evidence" value="ECO:0007669"/>
    <property type="project" value="UniProtKB-KW"/>
</dbReference>
<keyword evidence="4" id="KW-0460">Magnesium</keyword>
<evidence type="ECO:0000256" key="7">
    <source>
        <dbReference type="ARBA" id="ARBA00034120"/>
    </source>
</evidence>
<dbReference type="GO" id="GO:0046872">
    <property type="term" value="F:metal ion binding"/>
    <property type="evidence" value="ECO:0007669"/>
    <property type="project" value="UniProtKB-KW"/>
</dbReference>
<sequence>MKRGKYALNQSALYKCGSKKRLAEILGIPLEILKENAENPQYHIVYKPKKNSTEKRKINAPGKTLKRIQGKIYKKLRYVKRPKWVMAGEKGKNWPDNAEFHKDSCYVLKFDIANFFPNCGREYVYRFFLNRLKCAPDIAEILTDLTTYHGCIIQGSPVSMVLAFYAYEKMFDELANLADENSLLFSTYVDDLTFSSKNQIQKDKLIKIVNKKLHAYDHKSKSKKEMYYGKTKYKKITGVILYPDHVSKVPNRIRLKIKRSLAAAKEAEKEGNVKQANDLKKELVGTIYSARQIEKNIFPEALNYAKQQVS</sequence>
<evidence type="ECO:0000256" key="5">
    <source>
        <dbReference type="ARBA" id="ARBA00022918"/>
    </source>
</evidence>
<dbReference type="GO" id="GO:0003723">
    <property type="term" value="F:RNA binding"/>
    <property type="evidence" value="ECO:0007669"/>
    <property type="project" value="InterPro"/>
</dbReference>
<keyword evidence="1 9" id="KW-0808">Transferase</keyword>
<dbReference type="InterPro" id="IPR000123">
    <property type="entry name" value="Reverse_transcriptase_msDNA"/>
</dbReference>
<dbReference type="GO" id="GO:0003964">
    <property type="term" value="F:RNA-directed DNA polymerase activity"/>
    <property type="evidence" value="ECO:0007669"/>
    <property type="project" value="UniProtKB-KW"/>
</dbReference>
<dbReference type="EMBL" id="LT907846">
    <property type="protein sequence ID" value="SNZ28671.1"/>
    <property type="molecule type" value="Genomic_DNA"/>
</dbReference>
<dbReference type="AlphaFoldDB" id="A0A285PK34"/>
<evidence type="ECO:0000259" key="8">
    <source>
        <dbReference type="PROSITE" id="PS50878"/>
    </source>
</evidence>
<evidence type="ECO:0000313" key="9">
    <source>
        <dbReference type="EMBL" id="SNZ28671.1"/>
    </source>
</evidence>
<comment type="similarity">
    <text evidence="7">Belongs to the bacterial reverse transcriptase family.</text>
</comment>
<evidence type="ECO:0000256" key="6">
    <source>
        <dbReference type="ARBA" id="ARBA00023118"/>
    </source>
</evidence>
<dbReference type="PRINTS" id="PR00866">
    <property type="entry name" value="RNADNAPOLMS"/>
</dbReference>
<dbReference type="Pfam" id="PF00078">
    <property type="entry name" value="RVT_1"/>
    <property type="match status" value="1"/>
</dbReference>
<dbReference type="SUPFAM" id="SSF56672">
    <property type="entry name" value="DNA/RNA polymerases"/>
    <property type="match status" value="1"/>
</dbReference>
<dbReference type="InterPro" id="IPR043502">
    <property type="entry name" value="DNA/RNA_pol_sf"/>
</dbReference>
<dbReference type="RefSeq" id="WP_158245755.1">
    <property type="nucleotide sequence ID" value="NZ_LT907846.1"/>
</dbReference>
<reference evidence="9" key="1">
    <citation type="submission" date="2017-08" db="EMBL/GenBank/DDBJ databases">
        <authorList>
            <person name="de Groot N.N."/>
        </authorList>
    </citation>
    <scope>NUCLEOTIDE SEQUENCE</scope>
    <source>
        <strain evidence="9">ACA-DC 1533</strain>
    </source>
</reference>
<dbReference type="CDD" id="cd03487">
    <property type="entry name" value="RT_Bac_retron_II"/>
    <property type="match status" value="1"/>
</dbReference>
<gene>
    <name evidence="9" type="ORF">PLAC3_P16</name>
</gene>
<organism evidence="9">
    <name type="scientific">Ligilactobacillus acidipiscis</name>
    <dbReference type="NCBI Taxonomy" id="89059"/>
    <lineage>
        <taxon>Bacteria</taxon>
        <taxon>Bacillati</taxon>
        <taxon>Bacillota</taxon>
        <taxon>Bacilli</taxon>
        <taxon>Lactobacillales</taxon>
        <taxon>Lactobacillaceae</taxon>
        <taxon>Ligilactobacillus</taxon>
    </lineage>
</organism>
<dbReference type="PROSITE" id="PS50878">
    <property type="entry name" value="RT_POL"/>
    <property type="match status" value="1"/>
</dbReference>
<protein>
    <submittedName>
        <fullName evidence="9">Retron-type RNA-directed DNA polymerase</fullName>
        <ecNumber evidence="9">2.7.7.49</ecNumber>
    </submittedName>
</protein>
<evidence type="ECO:0000256" key="3">
    <source>
        <dbReference type="ARBA" id="ARBA00022723"/>
    </source>
</evidence>
<feature type="domain" description="Reverse transcriptase" evidence="8">
    <location>
        <begin position="26"/>
        <end position="241"/>
    </location>
</feature>
<evidence type="ECO:0000256" key="1">
    <source>
        <dbReference type="ARBA" id="ARBA00022679"/>
    </source>
</evidence>
<evidence type="ECO:0000256" key="4">
    <source>
        <dbReference type="ARBA" id="ARBA00022842"/>
    </source>
</evidence>
<evidence type="ECO:0000256" key="2">
    <source>
        <dbReference type="ARBA" id="ARBA00022695"/>
    </source>
</evidence>
<keyword evidence="5 9" id="KW-0695">RNA-directed DNA polymerase</keyword>
<proteinExistence type="inferred from homology"/>
<keyword evidence="3" id="KW-0479">Metal-binding</keyword>
<name>A0A285PK34_9LACO</name>
<dbReference type="InterPro" id="IPR000477">
    <property type="entry name" value="RT_dom"/>
</dbReference>
<accession>A0A285PK34</accession>